<comment type="caution">
    <text evidence="3">The sequence shown here is derived from an EMBL/GenBank/DDBJ whole genome shotgun (WGS) entry which is preliminary data.</text>
</comment>
<dbReference type="GO" id="GO:0005829">
    <property type="term" value="C:cytosol"/>
    <property type="evidence" value="ECO:0007669"/>
    <property type="project" value="TreeGrafter"/>
</dbReference>
<accession>A0A261RPM5</accession>
<dbReference type="GO" id="GO:0019239">
    <property type="term" value="F:deaminase activity"/>
    <property type="evidence" value="ECO:0007669"/>
    <property type="project" value="TreeGrafter"/>
</dbReference>
<dbReference type="EMBL" id="NEVJ01000001">
    <property type="protein sequence ID" value="OZI26737.1"/>
    <property type="molecule type" value="Genomic_DNA"/>
</dbReference>
<reference evidence="3" key="1">
    <citation type="submission" date="2017-05" db="EMBL/GenBank/DDBJ databases">
        <title>Complete and WGS of Bordetella genogroups.</title>
        <authorList>
            <person name="Spilker T."/>
            <person name="Lipuma J."/>
        </authorList>
    </citation>
    <scope>NUCLEOTIDE SEQUENCE</scope>
    <source>
        <strain evidence="3">AU21707</strain>
    </source>
</reference>
<dbReference type="Gene3D" id="3.30.1330.40">
    <property type="entry name" value="RutC-like"/>
    <property type="match status" value="1"/>
</dbReference>
<dbReference type="SUPFAM" id="SSF55298">
    <property type="entry name" value="YjgF-like"/>
    <property type="match status" value="1"/>
</dbReference>
<evidence type="ECO:0000256" key="1">
    <source>
        <dbReference type="ARBA" id="ARBA00010552"/>
    </source>
</evidence>
<dbReference type="PANTHER" id="PTHR11803">
    <property type="entry name" value="2-IMINOBUTANOATE/2-IMINOPROPANOATE DEAMINASE RIDA"/>
    <property type="match status" value="1"/>
</dbReference>
<dbReference type="AlphaFoldDB" id="A0A261RPM5"/>
<dbReference type="PANTHER" id="PTHR11803:SF58">
    <property type="entry name" value="PROTEIN HMF1-RELATED"/>
    <property type="match status" value="1"/>
</dbReference>
<protein>
    <submittedName>
        <fullName evidence="3">Uncharacterized protein</fullName>
    </submittedName>
</protein>
<evidence type="ECO:0000313" key="4">
    <source>
        <dbReference type="Proteomes" id="UP000216857"/>
    </source>
</evidence>
<evidence type="ECO:0000256" key="2">
    <source>
        <dbReference type="SAM" id="MobiDB-lite"/>
    </source>
</evidence>
<feature type="region of interest" description="Disordered" evidence="2">
    <location>
        <begin position="135"/>
        <end position="182"/>
    </location>
</feature>
<keyword evidence="4" id="KW-1185">Reference proteome</keyword>
<dbReference type="CDD" id="cd00448">
    <property type="entry name" value="YjgF_YER057c_UK114_family"/>
    <property type="match status" value="1"/>
</dbReference>
<proteinExistence type="inferred from homology"/>
<evidence type="ECO:0000313" key="3">
    <source>
        <dbReference type="EMBL" id="OZI26737.1"/>
    </source>
</evidence>
<dbReference type="InterPro" id="IPR035959">
    <property type="entry name" value="RutC-like_sf"/>
</dbReference>
<feature type="compositionally biased region" description="Basic and acidic residues" evidence="2">
    <location>
        <begin position="153"/>
        <end position="174"/>
    </location>
</feature>
<dbReference type="InterPro" id="IPR006175">
    <property type="entry name" value="YjgF/YER057c/UK114"/>
</dbReference>
<comment type="similarity">
    <text evidence="1">Belongs to the RutC family.</text>
</comment>
<dbReference type="Proteomes" id="UP000216857">
    <property type="component" value="Unassembled WGS sequence"/>
</dbReference>
<sequence>MQAQEFRNGGRDIQAAERRCRADAQQAAGFRREMAGHAFAGFRFPGHAGAVGEYGFADFGQAQAAGGAIQQAYAQRLLQARDMFADRGRGHLQVLGGGRKALVFDDLGEHDHVDGIVHTGLYAMANRRIGEPAKWGERRSAPPKVTNGAPIRQRMEKDKFQRDGLSRPPRDPRISSRHPCRRARRPAPHWISAWRTNTEIFMRANVFPDGLSKRIVGGRTLYSPVVSVDIGGYKLVFVSGLLARNADGDIVGAGDMAAQIHQVGANLKSALSSVGATLDDLVRTATYTTKIDEFFRHVDARHEYLGTSLPTSTTVEVTRLSHPDFMVEIEAMAVLAPPAA</sequence>
<name>A0A261RPM5_9BORD</name>
<organism evidence="3 4">
    <name type="scientific">Bordetella genomosp. 9</name>
    <dbReference type="NCBI Taxonomy" id="1416803"/>
    <lineage>
        <taxon>Bacteria</taxon>
        <taxon>Pseudomonadati</taxon>
        <taxon>Pseudomonadota</taxon>
        <taxon>Betaproteobacteria</taxon>
        <taxon>Burkholderiales</taxon>
        <taxon>Alcaligenaceae</taxon>
        <taxon>Bordetella</taxon>
    </lineage>
</organism>
<dbReference type="Pfam" id="PF01042">
    <property type="entry name" value="Ribonuc_L-PSP"/>
    <property type="match status" value="1"/>
</dbReference>
<gene>
    <name evidence="3" type="ORF">CAL26_05300</name>
</gene>